<dbReference type="Gramene" id="Kaladp0039s0151.1.v1.1">
    <property type="protein sequence ID" value="Kaladp0039s0151.1.v1.1.CDS.1"/>
    <property type="gene ID" value="Kaladp0039s0151.v1.1"/>
</dbReference>
<dbReference type="EnsemblPlants" id="Kaladp0039s0151.1.v1.1">
    <property type="protein sequence ID" value="Kaladp0039s0151.1.v1.1.CDS.1"/>
    <property type="gene ID" value="Kaladp0039s0151.v1.1"/>
</dbReference>
<protein>
    <submittedName>
        <fullName evidence="1">Uncharacterized protein</fullName>
    </submittedName>
</protein>
<dbReference type="Proteomes" id="UP000594263">
    <property type="component" value="Unplaced"/>
</dbReference>
<keyword evidence="2" id="KW-1185">Reference proteome</keyword>
<dbReference type="AlphaFoldDB" id="A0A7N0TJ65"/>
<evidence type="ECO:0000313" key="2">
    <source>
        <dbReference type="Proteomes" id="UP000594263"/>
    </source>
</evidence>
<proteinExistence type="predicted"/>
<accession>A0A7N0TJ65</accession>
<reference evidence="1" key="1">
    <citation type="submission" date="2021-01" db="UniProtKB">
        <authorList>
            <consortium name="EnsemblPlants"/>
        </authorList>
    </citation>
    <scope>IDENTIFICATION</scope>
</reference>
<organism evidence="1 2">
    <name type="scientific">Kalanchoe fedtschenkoi</name>
    <name type="common">Lavender scallops</name>
    <name type="synonym">South American air plant</name>
    <dbReference type="NCBI Taxonomy" id="63787"/>
    <lineage>
        <taxon>Eukaryota</taxon>
        <taxon>Viridiplantae</taxon>
        <taxon>Streptophyta</taxon>
        <taxon>Embryophyta</taxon>
        <taxon>Tracheophyta</taxon>
        <taxon>Spermatophyta</taxon>
        <taxon>Magnoliopsida</taxon>
        <taxon>eudicotyledons</taxon>
        <taxon>Gunneridae</taxon>
        <taxon>Pentapetalae</taxon>
        <taxon>Saxifragales</taxon>
        <taxon>Crassulaceae</taxon>
        <taxon>Kalanchoe</taxon>
    </lineage>
</organism>
<evidence type="ECO:0000313" key="1">
    <source>
        <dbReference type="EnsemblPlants" id="Kaladp0039s0151.1.v1.1.CDS.1"/>
    </source>
</evidence>
<name>A0A7N0TJ65_KALFE</name>
<sequence length="104" mass="10946">MPQGRVAPATGIIRQSIVGRAEVGGSDDNGPRQTPLLVIHTSDLKTSTTPLPVVKQSSAQGSSDGSVSLTVKVPISTSPSCHRTQVIRFYTTNTSPAFIHLHKA</sequence>